<dbReference type="PANTHER" id="PTHR11596">
    <property type="entry name" value="ALKALINE PHOSPHATASE"/>
    <property type="match status" value="1"/>
</dbReference>
<evidence type="ECO:0000256" key="7">
    <source>
        <dbReference type="ARBA" id="ARBA00022842"/>
    </source>
</evidence>
<dbReference type="CDD" id="cd16012">
    <property type="entry name" value="ALP"/>
    <property type="match status" value="1"/>
</dbReference>
<feature type="binding site" evidence="9">
    <location>
        <position position="311"/>
    </location>
    <ligand>
        <name>Zn(2+)</name>
        <dbReference type="ChEBI" id="CHEBI:29105"/>
        <label>2</label>
    </ligand>
</feature>
<dbReference type="SUPFAM" id="SSF53649">
    <property type="entry name" value="Alkaline phosphatase-like"/>
    <property type="match status" value="1"/>
</dbReference>
<comment type="cofactor">
    <cofactor evidence="9">
        <name>Zn(2+)</name>
        <dbReference type="ChEBI" id="CHEBI:29105"/>
    </cofactor>
    <text evidence="9">Binds 2 Zn(2+) ions.</text>
</comment>
<keyword evidence="7 9" id="KW-0460">Magnesium</keyword>
<feature type="binding site" evidence="9">
    <location>
        <position position="149"/>
    </location>
    <ligand>
        <name>Mg(2+)</name>
        <dbReference type="ChEBI" id="CHEBI:18420"/>
    </ligand>
</feature>
<feature type="binding site" evidence="9">
    <location>
        <position position="353"/>
    </location>
    <ligand>
        <name>Zn(2+)</name>
        <dbReference type="ChEBI" id="CHEBI:29105"/>
        <label>1</label>
    </ligand>
</feature>
<evidence type="ECO:0000256" key="3">
    <source>
        <dbReference type="ARBA" id="ARBA00022553"/>
    </source>
</evidence>
<dbReference type="GO" id="GO:0046872">
    <property type="term" value="F:metal ion binding"/>
    <property type="evidence" value="ECO:0007669"/>
    <property type="project" value="UniProtKB-KW"/>
</dbReference>
<evidence type="ECO:0000256" key="1">
    <source>
        <dbReference type="ARBA" id="ARBA00005984"/>
    </source>
</evidence>
<dbReference type="SMART" id="SM00098">
    <property type="entry name" value="alkPPc"/>
    <property type="match status" value="1"/>
</dbReference>
<protein>
    <recommendedName>
        <fullName evidence="2 11">Alkaline phosphatase</fullName>
        <ecNumber evidence="2 11">3.1.3.1</ecNumber>
    </recommendedName>
</protein>
<feature type="active site" description="Phosphoserine intermediate" evidence="8">
    <location>
        <position position="109"/>
    </location>
</feature>
<dbReference type="EMBL" id="JAHLQT010021257">
    <property type="protein sequence ID" value="KAG7167811.1"/>
    <property type="molecule type" value="Genomic_DNA"/>
</dbReference>
<dbReference type="AlphaFoldDB" id="A0A8J5MY26"/>
<comment type="catalytic activity">
    <reaction evidence="11">
        <text>a phosphate monoester + H2O = an alcohol + phosphate</text>
        <dbReference type="Rhea" id="RHEA:15017"/>
        <dbReference type="ChEBI" id="CHEBI:15377"/>
        <dbReference type="ChEBI" id="CHEBI:30879"/>
        <dbReference type="ChEBI" id="CHEBI:43474"/>
        <dbReference type="ChEBI" id="CHEBI:67140"/>
        <dbReference type="EC" id="3.1.3.1"/>
    </reaction>
</comment>
<feature type="binding site" evidence="9">
    <location>
        <position position="352"/>
    </location>
    <ligand>
        <name>Zn(2+)</name>
        <dbReference type="ChEBI" id="CHEBI:29105"/>
        <label>2</label>
    </ligand>
</feature>
<dbReference type="Gene3D" id="3.40.720.10">
    <property type="entry name" value="Alkaline Phosphatase, subunit A"/>
    <property type="match status" value="1"/>
</dbReference>
<evidence type="ECO:0000313" key="13">
    <source>
        <dbReference type="Proteomes" id="UP000747542"/>
    </source>
</evidence>
<feature type="binding site" evidence="9">
    <location>
        <position position="425"/>
    </location>
    <ligand>
        <name>Zn(2+)</name>
        <dbReference type="ChEBI" id="CHEBI:29105"/>
        <label>2</label>
    </ligand>
</feature>
<dbReference type="PRINTS" id="PR00113">
    <property type="entry name" value="ALKPHPHTASE"/>
</dbReference>
<dbReference type="EC" id="3.1.3.1" evidence="2 11"/>
<proteinExistence type="inferred from homology"/>
<dbReference type="Pfam" id="PF00245">
    <property type="entry name" value="Alk_phosphatase"/>
    <property type="match status" value="1"/>
</dbReference>
<gene>
    <name evidence="12" type="primary">Alpl-L1</name>
    <name evidence="12" type="ORF">Hamer_G010213</name>
</gene>
<name>A0A8J5MY26_HOMAM</name>
<dbReference type="Proteomes" id="UP000747542">
    <property type="component" value="Unassembled WGS sequence"/>
</dbReference>
<evidence type="ECO:0000256" key="9">
    <source>
        <dbReference type="PIRSR" id="PIRSR601952-2"/>
    </source>
</evidence>
<feature type="binding site" evidence="9">
    <location>
        <position position="306"/>
    </location>
    <ligand>
        <name>Mg(2+)</name>
        <dbReference type="ChEBI" id="CHEBI:18420"/>
    </ligand>
</feature>
<dbReference type="PANTHER" id="PTHR11596:SF5">
    <property type="entry name" value="ALKALINE PHOSPHATASE"/>
    <property type="match status" value="1"/>
</dbReference>
<dbReference type="InterPro" id="IPR018299">
    <property type="entry name" value="Alkaline_phosphatase_AS"/>
</dbReference>
<evidence type="ECO:0000256" key="6">
    <source>
        <dbReference type="ARBA" id="ARBA00022833"/>
    </source>
</evidence>
<feature type="binding site" evidence="9">
    <location>
        <position position="58"/>
    </location>
    <ligand>
        <name>Mg(2+)</name>
        <dbReference type="ChEBI" id="CHEBI:18420"/>
    </ligand>
</feature>
<sequence>MILLAMAVPVYFGRHCDRYVWGPDYWNHLGWSDLQDALATATSHNWNIAKNVVLFLGDGMGIVVSTAARVYKEQKRQGNSGEEGYLAWERFPHTSLMKTYTLDQQIPDSAATATAFFSGIKANQYTLGVDNTVFRNDCFVTTTRLTHATPAALYAHSPNRDWECDAKLGRFGHGCRDIAKQLVEDAPGRDVKVMLGGGKFPFGASTGIADKKNCLRVDNRNLTHEWLIQKRAHGHKTEYVQNTQQLLTVDTSKTDHLIGLFSDSHMDYEIDRNRGPSGQPSLANMTSVAIKMLSKSRKKGFFLMVEGGRIDHAMHITEPLRAFEEILAFEDAITTALSMLDLSETLVIVTADHSHVMTINGYVKRGNDILGVSDKPSEIDNMPFTTLMFTNGLGYDYYWNDVREKSTTKHGYKPLSAVPMLYETHSGEDVAAYAIGPMSHLFHRMHEQSYIAHVMGFAACVGPYKKNCARPEHSIP</sequence>
<dbReference type="PROSITE" id="PS00123">
    <property type="entry name" value="ALKALINE_PHOSPHATASE"/>
    <property type="match status" value="1"/>
</dbReference>
<keyword evidence="6 9" id="KW-0862">Zinc</keyword>
<evidence type="ECO:0000256" key="11">
    <source>
        <dbReference type="RuleBase" id="RU003947"/>
    </source>
</evidence>
<feature type="binding site" evidence="9">
    <location>
        <position position="147"/>
    </location>
    <ligand>
        <name>Mg(2+)</name>
        <dbReference type="ChEBI" id="CHEBI:18420"/>
    </ligand>
</feature>
<organism evidence="12 13">
    <name type="scientific">Homarus americanus</name>
    <name type="common">American lobster</name>
    <dbReference type="NCBI Taxonomy" id="6706"/>
    <lineage>
        <taxon>Eukaryota</taxon>
        <taxon>Metazoa</taxon>
        <taxon>Ecdysozoa</taxon>
        <taxon>Arthropoda</taxon>
        <taxon>Crustacea</taxon>
        <taxon>Multicrustacea</taxon>
        <taxon>Malacostraca</taxon>
        <taxon>Eumalacostraca</taxon>
        <taxon>Eucarida</taxon>
        <taxon>Decapoda</taxon>
        <taxon>Pleocyemata</taxon>
        <taxon>Astacidea</taxon>
        <taxon>Nephropoidea</taxon>
        <taxon>Nephropidae</taxon>
        <taxon>Homarus</taxon>
    </lineage>
</organism>
<feature type="binding site" evidence="9">
    <location>
        <position position="315"/>
    </location>
    <ligand>
        <name>Zn(2+)</name>
        <dbReference type="ChEBI" id="CHEBI:29105"/>
        <label>2</label>
    </ligand>
</feature>
<comment type="cofactor">
    <cofactor evidence="9">
        <name>Mg(2+)</name>
        <dbReference type="ChEBI" id="CHEBI:18420"/>
    </cofactor>
    <text evidence="9">Binds 1 Mg(2+) ion.</text>
</comment>
<comment type="caution">
    <text evidence="12">The sequence shown here is derived from an EMBL/GenBank/DDBJ whole genome shotgun (WGS) entry which is preliminary data.</text>
</comment>
<dbReference type="InterPro" id="IPR001952">
    <property type="entry name" value="Alkaline_phosphatase"/>
</dbReference>
<evidence type="ECO:0000256" key="10">
    <source>
        <dbReference type="RuleBase" id="RU003946"/>
    </source>
</evidence>
<reference evidence="12" key="1">
    <citation type="journal article" date="2021" name="Sci. Adv.">
        <title>The American lobster genome reveals insights on longevity, neural, and immune adaptations.</title>
        <authorList>
            <person name="Polinski J.M."/>
            <person name="Zimin A.V."/>
            <person name="Clark K.F."/>
            <person name="Kohn A.B."/>
            <person name="Sadowski N."/>
            <person name="Timp W."/>
            <person name="Ptitsyn A."/>
            <person name="Khanna P."/>
            <person name="Romanova D.Y."/>
            <person name="Williams P."/>
            <person name="Greenwood S.J."/>
            <person name="Moroz L.L."/>
            <person name="Walt D.R."/>
            <person name="Bodnar A.G."/>
        </authorList>
    </citation>
    <scope>NUCLEOTIDE SEQUENCE</scope>
    <source>
        <strain evidence="12">GMGI-L3</strain>
    </source>
</reference>
<keyword evidence="13" id="KW-1185">Reference proteome</keyword>
<keyword evidence="3" id="KW-0597">Phosphoprotein</keyword>
<evidence type="ECO:0000256" key="2">
    <source>
        <dbReference type="ARBA" id="ARBA00012647"/>
    </source>
</evidence>
<comment type="similarity">
    <text evidence="1 10">Belongs to the alkaline phosphatase family.</text>
</comment>
<dbReference type="GO" id="GO:0004035">
    <property type="term" value="F:alkaline phosphatase activity"/>
    <property type="evidence" value="ECO:0007669"/>
    <property type="project" value="UniProtKB-EC"/>
</dbReference>
<keyword evidence="4 9" id="KW-0479">Metal-binding</keyword>
<feature type="binding site" evidence="9">
    <location>
        <position position="58"/>
    </location>
    <ligand>
        <name>Zn(2+)</name>
        <dbReference type="ChEBI" id="CHEBI:29105"/>
        <label>2</label>
    </ligand>
</feature>
<dbReference type="InterPro" id="IPR017850">
    <property type="entry name" value="Alkaline_phosphatase_core_sf"/>
</dbReference>
<evidence type="ECO:0000256" key="5">
    <source>
        <dbReference type="ARBA" id="ARBA00022801"/>
    </source>
</evidence>
<evidence type="ECO:0000313" key="12">
    <source>
        <dbReference type="EMBL" id="KAG7167811.1"/>
    </source>
</evidence>
<evidence type="ECO:0000256" key="4">
    <source>
        <dbReference type="ARBA" id="ARBA00022723"/>
    </source>
</evidence>
<accession>A0A8J5MY26</accession>
<evidence type="ECO:0000256" key="8">
    <source>
        <dbReference type="PIRSR" id="PIRSR601952-1"/>
    </source>
</evidence>
<keyword evidence="5 11" id="KW-0378">Hydrolase</keyword>